<evidence type="ECO:0000256" key="1">
    <source>
        <dbReference type="SAM" id="SignalP"/>
    </source>
</evidence>
<keyword evidence="1" id="KW-0732">Signal</keyword>
<protein>
    <recommendedName>
        <fullName evidence="3">FlgD Ig-like domain-containing protein</fullName>
    </recommendedName>
</protein>
<evidence type="ECO:0000313" key="2">
    <source>
        <dbReference type="EMBL" id="CAA9227077.1"/>
    </source>
</evidence>
<dbReference type="Gene3D" id="2.60.40.4070">
    <property type="match status" value="1"/>
</dbReference>
<dbReference type="EMBL" id="CADCTO010000104">
    <property type="protein sequence ID" value="CAA9227077.1"/>
    <property type="molecule type" value="Genomic_DNA"/>
</dbReference>
<sequence>MATFVTHNPRPRGSVWKPGLLLAGAGIAALAAFAAPRPAHADTTGATQITANGVLFAFGYDAIRNRRDDGTFDPDLTKDFIDTRPTSFSYVKNEYIGAVLGEAGSANLAVKYNRDVTITYRIPGALSIGNVEGSLRTPSDNLLGLNGGGGAFNDQGEMFPLASDWAANGTFQMTGYVAVNIDPPAPGAVGTNQTLGLDTGNYTFSQLRGAELFTFYQAANNIRVQQSIRLRRSLARLEWTITNTDTQAHSVGLQYVTNQEIPYFLDPVRGATTRPTRLRGNSIPDVLDLAEQRANPIYRPRFVFRGYEVVTPPDQVLVTAINAYYGGRPNGYVPPDVALNAFPDFTGSRVGAGVAIYWEPQSIPPNGTRRLVVYFGNGSATENPSPDYVVGTEAEETLKYNTFNSGAEPIPTNPGQDAGRNFLTPQPFTIYGGVYSQSSTAPTEEVVLNNVTMSLTLPEGLELTPDVQNNASTKPIGTLRADQEGTVNWSVRPNGLAYGPLAYQVTASAPPLTGRTVTRIVNVPAMPLKSVTTSDWQLLSFPFEFDPALSNNSDPLTIVNGARAPAEADPAPVFELINDPLSSNGFGGYRRAETLKPGIAYFYRPNFDRTVFLKGAVPVANQAPSFSSGEQRQVRLSRGWNLIGNPYVYDIPRGFLRFTPLENNPNLQSFSIADAEAAGLVRGALFFYRGAQNGLYDFINTESDVLRPWVGYWFYSNTDAILIYLPPAQIGSEVLGAVPTGAAGNAQIQGRKKTQGAMANRSALLARPTTEEWKLQLVARTQNGREDNAALVGVSRSAKNGDDARDLPKPPPFRDYVYLGIARAGAGTRFAQDLQAPGGTKSWEVEALSDQDGKITLSWPNTATLPRRVRLKLTDLETGRSVDLRRSSSLTVNATSNTVHRFRVTADLTPTRALAISNLRPIRSRSAGYSISFDLTASASVSGRVLTLGGKMARSLANGRAADSGNNSLHWDERDDKGAALPAGPYLVEITARGDAGEVVKQRVPVLLVR</sequence>
<feature type="signal peptide" evidence="1">
    <location>
        <begin position="1"/>
        <end position="34"/>
    </location>
</feature>
<gene>
    <name evidence="2" type="ORF">AVDCRST_MAG63-796</name>
</gene>
<reference evidence="2" key="1">
    <citation type="submission" date="2020-02" db="EMBL/GenBank/DDBJ databases">
        <authorList>
            <person name="Meier V. D."/>
        </authorList>
    </citation>
    <scope>NUCLEOTIDE SEQUENCE</scope>
    <source>
        <strain evidence="2">AVDCRST_MAG63</strain>
    </source>
</reference>
<proteinExistence type="predicted"/>
<name>A0A6J4HKM0_9BACT</name>
<organism evidence="2">
    <name type="scientific">uncultured Armatimonadetes bacterium</name>
    <dbReference type="NCBI Taxonomy" id="157466"/>
    <lineage>
        <taxon>Bacteria</taxon>
        <taxon>Bacillati</taxon>
        <taxon>Armatimonadota</taxon>
        <taxon>environmental samples</taxon>
    </lineage>
</organism>
<accession>A0A6J4HKM0</accession>
<evidence type="ECO:0008006" key="3">
    <source>
        <dbReference type="Google" id="ProtNLM"/>
    </source>
</evidence>
<dbReference type="AlphaFoldDB" id="A0A6J4HKM0"/>
<feature type="chain" id="PRO_5026753080" description="FlgD Ig-like domain-containing protein" evidence="1">
    <location>
        <begin position="35"/>
        <end position="1010"/>
    </location>
</feature>